<dbReference type="EMBL" id="MUXT01000004">
    <property type="protein sequence ID" value="OOR84639.1"/>
    <property type="molecule type" value="Genomic_DNA"/>
</dbReference>
<dbReference type="Gene3D" id="3.10.105.10">
    <property type="entry name" value="Dipeptide-binding Protein, Domain 3"/>
    <property type="match status" value="1"/>
</dbReference>
<dbReference type="CDD" id="cd08497">
    <property type="entry name" value="MbnE-like"/>
    <property type="match status" value="1"/>
</dbReference>
<dbReference type="GO" id="GO:1904680">
    <property type="term" value="F:peptide transmembrane transporter activity"/>
    <property type="evidence" value="ECO:0007669"/>
    <property type="project" value="TreeGrafter"/>
</dbReference>
<dbReference type="PANTHER" id="PTHR30290">
    <property type="entry name" value="PERIPLASMIC BINDING COMPONENT OF ABC TRANSPORTER"/>
    <property type="match status" value="1"/>
</dbReference>
<dbReference type="InterPro" id="IPR030678">
    <property type="entry name" value="Peptide/Ni-bd"/>
</dbReference>
<dbReference type="GO" id="GO:0042884">
    <property type="term" value="P:microcin transport"/>
    <property type="evidence" value="ECO:0007669"/>
    <property type="project" value="TreeGrafter"/>
</dbReference>
<keyword evidence="2" id="KW-1133">Transmembrane helix</keyword>
<accession>A0A1S9ZM39</accession>
<gene>
    <name evidence="4" type="ORF">B0180_03565</name>
</gene>
<name>A0A1S9ZM39_9GAMM</name>
<organism evidence="4 5">
    <name type="scientific">Moraxella canis</name>
    <dbReference type="NCBI Taxonomy" id="90239"/>
    <lineage>
        <taxon>Bacteria</taxon>
        <taxon>Pseudomonadati</taxon>
        <taxon>Pseudomonadota</taxon>
        <taxon>Gammaproteobacteria</taxon>
        <taxon>Moraxellales</taxon>
        <taxon>Moraxellaceae</taxon>
        <taxon>Moraxella</taxon>
    </lineage>
</organism>
<dbReference type="Gene3D" id="3.40.190.10">
    <property type="entry name" value="Periplasmic binding protein-like II"/>
    <property type="match status" value="1"/>
</dbReference>
<evidence type="ECO:0000313" key="4">
    <source>
        <dbReference type="EMBL" id="OOR84639.1"/>
    </source>
</evidence>
<dbReference type="PROSITE" id="PS51257">
    <property type="entry name" value="PROKAR_LIPOPROTEIN"/>
    <property type="match status" value="1"/>
</dbReference>
<evidence type="ECO:0000259" key="3">
    <source>
        <dbReference type="Pfam" id="PF00496"/>
    </source>
</evidence>
<dbReference type="GO" id="GO:0043190">
    <property type="term" value="C:ATP-binding cassette (ABC) transporter complex"/>
    <property type="evidence" value="ECO:0007669"/>
    <property type="project" value="InterPro"/>
</dbReference>
<dbReference type="InterPro" id="IPR039424">
    <property type="entry name" value="SBP_5"/>
</dbReference>
<evidence type="ECO:0000256" key="2">
    <source>
        <dbReference type="SAM" id="Phobius"/>
    </source>
</evidence>
<dbReference type="RefSeq" id="WP_078255690.1">
    <property type="nucleotide sequence ID" value="NZ_MUXT01000004.1"/>
</dbReference>
<dbReference type="SUPFAM" id="SSF53850">
    <property type="entry name" value="Periplasmic binding protein-like II"/>
    <property type="match status" value="1"/>
</dbReference>
<dbReference type="AlphaFoldDB" id="A0A1S9ZM39"/>
<comment type="caution">
    <text evidence="4">The sequence shown here is derived from an EMBL/GenBank/DDBJ whole genome shotgun (WGS) entry which is preliminary data.</text>
</comment>
<feature type="transmembrane region" description="Helical" evidence="2">
    <location>
        <begin position="12"/>
        <end position="29"/>
    </location>
</feature>
<proteinExistence type="predicted"/>
<evidence type="ECO:0000256" key="1">
    <source>
        <dbReference type="ARBA" id="ARBA00022729"/>
    </source>
</evidence>
<keyword evidence="2" id="KW-0472">Membrane</keyword>
<dbReference type="PANTHER" id="PTHR30290:SF64">
    <property type="entry name" value="ABC TRANSPORTER PERIPLASMIC BINDING PROTEIN"/>
    <property type="match status" value="1"/>
</dbReference>
<dbReference type="GO" id="GO:0030288">
    <property type="term" value="C:outer membrane-bounded periplasmic space"/>
    <property type="evidence" value="ECO:0007669"/>
    <property type="project" value="TreeGrafter"/>
</dbReference>
<dbReference type="Pfam" id="PF00496">
    <property type="entry name" value="SBP_bac_5"/>
    <property type="match status" value="1"/>
</dbReference>
<protein>
    <recommendedName>
        <fullName evidence="3">Solute-binding protein family 5 domain-containing protein</fullName>
    </recommendedName>
</protein>
<dbReference type="GO" id="GO:0015833">
    <property type="term" value="P:peptide transport"/>
    <property type="evidence" value="ECO:0007669"/>
    <property type="project" value="TreeGrafter"/>
</dbReference>
<evidence type="ECO:0000313" key="5">
    <source>
        <dbReference type="Proteomes" id="UP000190322"/>
    </source>
</evidence>
<dbReference type="PIRSF" id="PIRSF002741">
    <property type="entry name" value="MppA"/>
    <property type="match status" value="1"/>
</dbReference>
<feature type="domain" description="Solute-binding protein family 5" evidence="3">
    <location>
        <begin position="158"/>
        <end position="563"/>
    </location>
</feature>
<sequence length="649" mass="73943">MRLAFRVCQKPRIAWLGSWFLVFMVALYGCGYHDDHSSNHKTNQSVSQDTDTKSLNVQPDFLNTLDPAPLSQARRDSHLTDRLQTQTALAFNNSAQYAHLKHLPYANPHAPKGGTLSMAAIGMFNSLNSFIDQGVPAAGTFYLYDTLMAGSLDEAFVLYPQLADKVSFDPTDRSWIIYHIHPDARFWDGTAVTAYDVQATYQAILSKGLMSWRAFLSGIEAIEVLDTRQVKFYFTPSAPTDLGATVGLMPVFARDDIIKNFDKISLTPLMGSGPYRLDRVEPSRRIRYIKDPSYWGQDIMVNQGRFNFDAIEYVYFADEAIAFEGFKSGVYRFRIENDIKRWATFKPKAAHKILKAAIPNDNPVLMQGLVMNLRKPLFQDIRVRRALNLAFDFEWTNAQLLYGEYERLNSYFFGSEIQAKGQPDEMERQILSSLPLNDDEKSALIGVPKQPISAHDGINRSNLLKAKALLEQARFGYRQGHLIDPSGKPVRIEILLADDQYEAIILPYITHLKRLGIQASLRRVDHASYIHRKRHYDFDMIIDRFMQGNAPGAEQAYLWGSASADEIGNQNTIGIKSAAIDQLIDRLTQADTRADIVRHARVLDRLLLAGEYMIPWYGKTTTDVMYYNNYHHPDRLPSSSIGLDYWWYE</sequence>
<keyword evidence="2" id="KW-0812">Transmembrane</keyword>
<reference evidence="4 5" key="1">
    <citation type="submission" date="2017-02" db="EMBL/GenBank/DDBJ databases">
        <title>Draft genome sequence of Moraxella canis CCUG 8415A type strain.</title>
        <authorList>
            <person name="Engstrom-Jakobsson H."/>
            <person name="Salva-Serra F."/>
            <person name="Thorell K."/>
            <person name="Gonzales-Siles L."/>
            <person name="Karlsson R."/>
            <person name="Boulund F."/>
            <person name="Engstrand L."/>
            <person name="Moore E."/>
        </authorList>
    </citation>
    <scope>NUCLEOTIDE SEQUENCE [LARGE SCALE GENOMIC DNA]</scope>
    <source>
        <strain evidence="4 5">CCUG 8415A</strain>
    </source>
</reference>
<keyword evidence="1" id="KW-0732">Signal</keyword>
<dbReference type="Proteomes" id="UP000190322">
    <property type="component" value="Unassembled WGS sequence"/>
</dbReference>
<dbReference type="InterPro" id="IPR000914">
    <property type="entry name" value="SBP_5_dom"/>
</dbReference>